<dbReference type="CDD" id="cd00838">
    <property type="entry name" value="MPP_superfamily"/>
    <property type="match status" value="1"/>
</dbReference>
<dbReference type="EMBL" id="JAUSTI010000006">
    <property type="protein sequence ID" value="MDQ0171160.1"/>
    <property type="molecule type" value="Genomic_DNA"/>
</dbReference>
<dbReference type="InterPro" id="IPR004843">
    <property type="entry name" value="Calcineurin-like_PHP"/>
</dbReference>
<proteinExistence type="predicted"/>
<feature type="compositionally biased region" description="Acidic residues" evidence="1">
    <location>
        <begin position="92"/>
        <end position="102"/>
    </location>
</feature>
<organism evidence="3 4">
    <name type="scientific">Paenibacillus tundrae</name>
    <dbReference type="NCBI Taxonomy" id="528187"/>
    <lineage>
        <taxon>Bacteria</taxon>
        <taxon>Bacillati</taxon>
        <taxon>Bacillota</taxon>
        <taxon>Bacilli</taxon>
        <taxon>Bacillales</taxon>
        <taxon>Paenibacillaceae</taxon>
        <taxon>Paenibacillus</taxon>
    </lineage>
</organism>
<feature type="region of interest" description="Disordered" evidence="1">
    <location>
        <begin position="72"/>
        <end position="102"/>
    </location>
</feature>
<feature type="compositionally biased region" description="Low complexity" evidence="1">
    <location>
        <begin position="82"/>
        <end position="91"/>
    </location>
</feature>
<reference evidence="3 4" key="1">
    <citation type="submission" date="2023-07" db="EMBL/GenBank/DDBJ databases">
        <title>Sorghum-associated microbial communities from plants grown in Nebraska, USA.</title>
        <authorList>
            <person name="Schachtman D."/>
        </authorList>
    </citation>
    <scope>NUCLEOTIDE SEQUENCE [LARGE SCALE GENOMIC DNA]</scope>
    <source>
        <strain evidence="3 4">DS1314</strain>
    </source>
</reference>
<dbReference type="Pfam" id="PF00149">
    <property type="entry name" value="Metallophos"/>
    <property type="match status" value="1"/>
</dbReference>
<feature type="domain" description="Calcineurin-like phosphoesterase" evidence="2">
    <location>
        <begin position="126"/>
        <end position="292"/>
    </location>
</feature>
<evidence type="ECO:0000256" key="1">
    <source>
        <dbReference type="SAM" id="MobiDB-lite"/>
    </source>
</evidence>
<dbReference type="InterPro" id="IPR029052">
    <property type="entry name" value="Metallo-depent_PP-like"/>
</dbReference>
<keyword evidence="4" id="KW-1185">Reference proteome</keyword>
<protein>
    <recommendedName>
        <fullName evidence="2">Calcineurin-like phosphoesterase domain-containing protein</fullName>
    </recommendedName>
</protein>
<name>A0ABT9WD20_9BACL</name>
<dbReference type="Proteomes" id="UP001233836">
    <property type="component" value="Unassembled WGS sequence"/>
</dbReference>
<evidence type="ECO:0000313" key="4">
    <source>
        <dbReference type="Proteomes" id="UP001233836"/>
    </source>
</evidence>
<gene>
    <name evidence="3" type="ORF">J2T19_002612</name>
</gene>
<sequence>MRIITLQEHPIETFGYLNAVPGGEVQVAQLPIYLGTISGLPKGLDALIVSSDLQGIVSLPYVREGAKIDSNGDVHIPLDRPSQSQHQQTIQDQDEPTGSGEEDCLLGEVLPDYVRLLLEVEMPEIDPNRVGVMLCGDLYARRGKRGASGNPVPVWLAFRDAFGWVAGVDGNHDLTDEAGAHRLHRDAAIHYMDAPVVINASLPMDGLASSAASQPLRVAGLGGIIGRPDKPNRLPEKQYLQSLSKLLKQQPDCLVLHQSPGIAELGLMGEPLIRQALQAGSYTVVFCGHTHWQTSLVQLSNGTQIVNADSKLFIFTREQDGETEKG</sequence>
<evidence type="ECO:0000313" key="3">
    <source>
        <dbReference type="EMBL" id="MDQ0171160.1"/>
    </source>
</evidence>
<comment type="caution">
    <text evidence="3">The sequence shown here is derived from an EMBL/GenBank/DDBJ whole genome shotgun (WGS) entry which is preliminary data.</text>
</comment>
<dbReference type="Gene3D" id="3.60.21.10">
    <property type="match status" value="1"/>
</dbReference>
<dbReference type="RefSeq" id="WP_307216261.1">
    <property type="nucleotide sequence ID" value="NZ_JAUSTI010000006.1"/>
</dbReference>
<dbReference type="SUPFAM" id="SSF56300">
    <property type="entry name" value="Metallo-dependent phosphatases"/>
    <property type="match status" value="1"/>
</dbReference>
<accession>A0ABT9WD20</accession>
<evidence type="ECO:0000259" key="2">
    <source>
        <dbReference type="Pfam" id="PF00149"/>
    </source>
</evidence>